<keyword evidence="2" id="KW-0547">Nucleotide-binding</keyword>
<dbReference type="SMART" id="SM00382">
    <property type="entry name" value="AAA"/>
    <property type="match status" value="1"/>
</dbReference>
<feature type="domain" description="ABC transporter" evidence="4">
    <location>
        <begin position="5"/>
        <end position="233"/>
    </location>
</feature>
<dbReference type="CDD" id="cd03255">
    <property type="entry name" value="ABC_MJ0796_LolCDE_FtsE"/>
    <property type="match status" value="1"/>
</dbReference>
<dbReference type="PROSITE" id="PS50893">
    <property type="entry name" value="ABC_TRANSPORTER_2"/>
    <property type="match status" value="1"/>
</dbReference>
<reference evidence="5 6" key="1">
    <citation type="submission" date="2020-01" db="EMBL/GenBank/DDBJ databases">
        <title>Paenibacillus soybeanensis sp. nov. isolated from the nodules of soybean (Glycine max(L.) Merr).</title>
        <authorList>
            <person name="Wang H."/>
        </authorList>
    </citation>
    <scope>NUCLEOTIDE SEQUENCE [LARGE SCALE GENOMIC DNA]</scope>
    <source>
        <strain evidence="5 6">DSM 23054</strain>
    </source>
</reference>
<gene>
    <name evidence="5" type="ORF">GT003_23030</name>
</gene>
<dbReference type="FunFam" id="3.40.50.300:FF:000032">
    <property type="entry name" value="Export ABC transporter ATP-binding protein"/>
    <property type="match status" value="1"/>
</dbReference>
<dbReference type="InterPro" id="IPR015854">
    <property type="entry name" value="ABC_transpr_LolD-like"/>
</dbReference>
<sequence length="235" mass="26119">MADHIQLIGIKKLYAGEHVETAALHEIHRTFRRDEFTAIIGSSGSGKSTLLSLVGTLDQPSSGRVLYGDLDTSKLNANQLADFRFERIGLVFQHFHLLPALTAIENVMSPFFGRRRRALDHRAKAKRLLDRLGLAGKYHSLPSQLSGGEQQRVAIARALVNDPDWLLADEPTGNLDSRNAELFYELLQELKRELGCGIILVTHDLQLARKADRIIEIKDGLIVGDSSQVTDESLC</sequence>
<dbReference type="PANTHER" id="PTHR24220">
    <property type="entry name" value="IMPORT ATP-BINDING PROTEIN"/>
    <property type="match status" value="1"/>
</dbReference>
<accession>A0A7X5C0S2</accession>
<dbReference type="GO" id="GO:0098796">
    <property type="term" value="C:membrane protein complex"/>
    <property type="evidence" value="ECO:0007669"/>
    <property type="project" value="UniProtKB-ARBA"/>
</dbReference>
<dbReference type="InterPro" id="IPR003439">
    <property type="entry name" value="ABC_transporter-like_ATP-bd"/>
</dbReference>
<evidence type="ECO:0000259" key="4">
    <source>
        <dbReference type="PROSITE" id="PS50893"/>
    </source>
</evidence>
<proteinExistence type="predicted"/>
<keyword evidence="3 5" id="KW-0067">ATP-binding</keyword>
<dbReference type="Pfam" id="PF00005">
    <property type="entry name" value="ABC_tran"/>
    <property type="match status" value="1"/>
</dbReference>
<dbReference type="RefSeq" id="WP_161702283.1">
    <property type="nucleotide sequence ID" value="NZ_JAAAMU010000014.1"/>
</dbReference>
<dbReference type="EMBL" id="JAAAMU010000014">
    <property type="protein sequence ID" value="NBC71881.1"/>
    <property type="molecule type" value="Genomic_DNA"/>
</dbReference>
<dbReference type="GO" id="GO:0005524">
    <property type="term" value="F:ATP binding"/>
    <property type="evidence" value="ECO:0007669"/>
    <property type="project" value="UniProtKB-KW"/>
</dbReference>
<dbReference type="InterPro" id="IPR003593">
    <property type="entry name" value="AAA+_ATPase"/>
</dbReference>
<evidence type="ECO:0000256" key="1">
    <source>
        <dbReference type="ARBA" id="ARBA00022448"/>
    </source>
</evidence>
<evidence type="ECO:0000256" key="3">
    <source>
        <dbReference type="ARBA" id="ARBA00022840"/>
    </source>
</evidence>
<dbReference type="InterPro" id="IPR017911">
    <property type="entry name" value="MacB-like_ATP-bd"/>
</dbReference>
<dbReference type="GO" id="GO:0022857">
    <property type="term" value="F:transmembrane transporter activity"/>
    <property type="evidence" value="ECO:0007669"/>
    <property type="project" value="TreeGrafter"/>
</dbReference>
<comment type="caution">
    <text evidence="5">The sequence shown here is derived from an EMBL/GenBank/DDBJ whole genome shotgun (WGS) entry which is preliminary data.</text>
</comment>
<dbReference type="Gene3D" id="3.40.50.300">
    <property type="entry name" value="P-loop containing nucleotide triphosphate hydrolases"/>
    <property type="match status" value="1"/>
</dbReference>
<keyword evidence="6" id="KW-1185">Reference proteome</keyword>
<dbReference type="PANTHER" id="PTHR24220:SF86">
    <property type="entry name" value="ABC TRANSPORTER ABCH.1"/>
    <property type="match status" value="1"/>
</dbReference>
<dbReference type="AlphaFoldDB" id="A0A7X5C0S2"/>
<evidence type="ECO:0000313" key="6">
    <source>
        <dbReference type="Proteomes" id="UP000558113"/>
    </source>
</evidence>
<dbReference type="GO" id="GO:0005886">
    <property type="term" value="C:plasma membrane"/>
    <property type="evidence" value="ECO:0007669"/>
    <property type="project" value="TreeGrafter"/>
</dbReference>
<evidence type="ECO:0000313" key="5">
    <source>
        <dbReference type="EMBL" id="NBC71881.1"/>
    </source>
</evidence>
<dbReference type="PROSITE" id="PS00211">
    <property type="entry name" value="ABC_TRANSPORTER_1"/>
    <property type="match status" value="1"/>
</dbReference>
<name>A0A7X5C0S2_9BACL</name>
<dbReference type="OrthoDB" id="9791546at2"/>
<evidence type="ECO:0000256" key="2">
    <source>
        <dbReference type="ARBA" id="ARBA00022741"/>
    </source>
</evidence>
<keyword evidence="1" id="KW-0813">Transport</keyword>
<dbReference type="InterPro" id="IPR027417">
    <property type="entry name" value="P-loop_NTPase"/>
</dbReference>
<dbReference type="Proteomes" id="UP000558113">
    <property type="component" value="Unassembled WGS sequence"/>
</dbReference>
<protein>
    <submittedName>
        <fullName evidence="5">ATP-binding cassette domain-containing protein</fullName>
    </submittedName>
</protein>
<dbReference type="InterPro" id="IPR017871">
    <property type="entry name" value="ABC_transporter-like_CS"/>
</dbReference>
<organism evidence="5 6">
    <name type="scientific">Paenibacillus sacheonensis</name>
    <dbReference type="NCBI Taxonomy" id="742054"/>
    <lineage>
        <taxon>Bacteria</taxon>
        <taxon>Bacillati</taxon>
        <taxon>Bacillota</taxon>
        <taxon>Bacilli</taxon>
        <taxon>Bacillales</taxon>
        <taxon>Paenibacillaceae</taxon>
        <taxon>Paenibacillus</taxon>
    </lineage>
</organism>
<dbReference type="GO" id="GO:0016887">
    <property type="term" value="F:ATP hydrolysis activity"/>
    <property type="evidence" value="ECO:0007669"/>
    <property type="project" value="InterPro"/>
</dbReference>
<dbReference type="SUPFAM" id="SSF52540">
    <property type="entry name" value="P-loop containing nucleoside triphosphate hydrolases"/>
    <property type="match status" value="1"/>
</dbReference>